<comment type="caution">
    <text evidence="1">The sequence shown here is derived from an EMBL/GenBank/DDBJ whole genome shotgun (WGS) entry which is preliminary data.</text>
</comment>
<dbReference type="EMBL" id="CM042032">
    <property type="protein sequence ID" value="KAI3775801.1"/>
    <property type="molecule type" value="Genomic_DNA"/>
</dbReference>
<reference evidence="1 2" key="2">
    <citation type="journal article" date="2022" name="Mol. Ecol. Resour.">
        <title>The genomes of chicory, endive, great burdock and yacon provide insights into Asteraceae paleo-polyploidization history and plant inulin production.</title>
        <authorList>
            <person name="Fan W."/>
            <person name="Wang S."/>
            <person name="Wang H."/>
            <person name="Wang A."/>
            <person name="Jiang F."/>
            <person name="Liu H."/>
            <person name="Zhao H."/>
            <person name="Xu D."/>
            <person name="Zhang Y."/>
        </authorList>
    </citation>
    <scope>NUCLEOTIDE SEQUENCE [LARGE SCALE GENOMIC DNA]</scope>
    <source>
        <strain evidence="2">cv. Yunnan</strain>
        <tissue evidence="1">Leaves</tissue>
    </source>
</reference>
<sequence>MPRILWKLQMDTQLCGTVPNSSQIKGIDMLRIQHKPWAHLTSKIRQPQIQSSTPMESSSSDESVDPADALTDDSNSIHSISTLY</sequence>
<protein>
    <submittedName>
        <fullName evidence="1">Uncharacterized protein</fullName>
    </submittedName>
</protein>
<name>A0ACB9FYA3_9ASTR</name>
<accession>A0ACB9FYA3</accession>
<dbReference type="Proteomes" id="UP001056120">
    <property type="component" value="Linkage Group LG15"/>
</dbReference>
<proteinExistence type="predicted"/>
<keyword evidence="2" id="KW-1185">Reference proteome</keyword>
<gene>
    <name evidence="1" type="ORF">L1987_45555</name>
</gene>
<evidence type="ECO:0000313" key="2">
    <source>
        <dbReference type="Proteomes" id="UP001056120"/>
    </source>
</evidence>
<reference evidence="2" key="1">
    <citation type="journal article" date="2022" name="Mol. Ecol. Resour.">
        <title>The genomes of chicory, endive, great burdock and yacon provide insights into Asteraceae palaeo-polyploidization history and plant inulin production.</title>
        <authorList>
            <person name="Fan W."/>
            <person name="Wang S."/>
            <person name="Wang H."/>
            <person name="Wang A."/>
            <person name="Jiang F."/>
            <person name="Liu H."/>
            <person name="Zhao H."/>
            <person name="Xu D."/>
            <person name="Zhang Y."/>
        </authorList>
    </citation>
    <scope>NUCLEOTIDE SEQUENCE [LARGE SCALE GENOMIC DNA]</scope>
    <source>
        <strain evidence="2">cv. Yunnan</strain>
    </source>
</reference>
<evidence type="ECO:0000313" key="1">
    <source>
        <dbReference type="EMBL" id="KAI3775801.1"/>
    </source>
</evidence>
<organism evidence="1 2">
    <name type="scientific">Smallanthus sonchifolius</name>
    <dbReference type="NCBI Taxonomy" id="185202"/>
    <lineage>
        <taxon>Eukaryota</taxon>
        <taxon>Viridiplantae</taxon>
        <taxon>Streptophyta</taxon>
        <taxon>Embryophyta</taxon>
        <taxon>Tracheophyta</taxon>
        <taxon>Spermatophyta</taxon>
        <taxon>Magnoliopsida</taxon>
        <taxon>eudicotyledons</taxon>
        <taxon>Gunneridae</taxon>
        <taxon>Pentapetalae</taxon>
        <taxon>asterids</taxon>
        <taxon>campanulids</taxon>
        <taxon>Asterales</taxon>
        <taxon>Asteraceae</taxon>
        <taxon>Asteroideae</taxon>
        <taxon>Heliantheae alliance</taxon>
        <taxon>Millerieae</taxon>
        <taxon>Smallanthus</taxon>
    </lineage>
</organism>